<feature type="domain" description="Cyclic nucleotide-binding" evidence="4">
    <location>
        <begin position="21"/>
        <end position="140"/>
    </location>
</feature>
<dbReference type="PRINTS" id="PR00469">
    <property type="entry name" value="PNDRDTASEII"/>
</dbReference>
<keyword evidence="2" id="KW-0285">Flavoprotein</keyword>
<dbReference type="InterPro" id="IPR000595">
    <property type="entry name" value="cNMP-bd_dom"/>
</dbReference>
<evidence type="ECO:0000256" key="2">
    <source>
        <dbReference type="ARBA" id="ARBA00022630"/>
    </source>
</evidence>
<dbReference type="Proteomes" id="UP000563524">
    <property type="component" value="Unassembled WGS sequence"/>
</dbReference>
<dbReference type="InterPro" id="IPR023753">
    <property type="entry name" value="FAD/NAD-binding_dom"/>
</dbReference>
<evidence type="ECO:0000313" key="6">
    <source>
        <dbReference type="Proteomes" id="UP000563524"/>
    </source>
</evidence>
<dbReference type="Gene3D" id="2.60.120.10">
    <property type="entry name" value="Jelly Rolls"/>
    <property type="match status" value="1"/>
</dbReference>
<dbReference type="SUPFAM" id="SSF51905">
    <property type="entry name" value="FAD/NAD(P)-binding domain"/>
    <property type="match status" value="1"/>
</dbReference>
<name>A0A840I556_9PROT</name>
<dbReference type="InterPro" id="IPR018490">
    <property type="entry name" value="cNMP-bd_dom_sf"/>
</dbReference>
<evidence type="ECO:0000256" key="3">
    <source>
        <dbReference type="ARBA" id="ARBA00023002"/>
    </source>
</evidence>
<keyword evidence="3 5" id="KW-0560">Oxidoreductase</keyword>
<dbReference type="CDD" id="cd00038">
    <property type="entry name" value="CAP_ED"/>
    <property type="match status" value="1"/>
</dbReference>
<gene>
    <name evidence="5" type="ORF">GGQ59_001859</name>
</gene>
<accession>A0A840I556</accession>
<dbReference type="InterPro" id="IPR050097">
    <property type="entry name" value="Ferredoxin-NADP_redctase_2"/>
</dbReference>
<dbReference type="EMBL" id="JACHOB010000003">
    <property type="protein sequence ID" value="MBB4659334.1"/>
    <property type="molecule type" value="Genomic_DNA"/>
</dbReference>
<dbReference type="PANTHER" id="PTHR48105">
    <property type="entry name" value="THIOREDOXIN REDUCTASE 1-RELATED-RELATED"/>
    <property type="match status" value="1"/>
</dbReference>
<evidence type="ECO:0000259" key="4">
    <source>
        <dbReference type="PROSITE" id="PS50042"/>
    </source>
</evidence>
<dbReference type="InterPro" id="IPR036188">
    <property type="entry name" value="FAD/NAD-bd_sf"/>
</dbReference>
<proteinExistence type="predicted"/>
<reference evidence="5 6" key="1">
    <citation type="submission" date="2020-08" db="EMBL/GenBank/DDBJ databases">
        <title>Genomic Encyclopedia of Type Strains, Phase IV (KMG-IV): sequencing the most valuable type-strain genomes for metagenomic binning, comparative biology and taxonomic classification.</title>
        <authorList>
            <person name="Goeker M."/>
        </authorList>
    </citation>
    <scope>NUCLEOTIDE SEQUENCE [LARGE SCALE GENOMIC DNA]</scope>
    <source>
        <strain evidence="5 6">DSM 102850</strain>
    </source>
</reference>
<dbReference type="AlphaFoldDB" id="A0A840I556"/>
<evidence type="ECO:0000256" key="1">
    <source>
        <dbReference type="ARBA" id="ARBA00018719"/>
    </source>
</evidence>
<dbReference type="Gene3D" id="3.50.50.60">
    <property type="entry name" value="FAD/NAD(P)-binding domain"/>
    <property type="match status" value="2"/>
</dbReference>
<organism evidence="5 6">
    <name type="scientific">Parvularcula dongshanensis</name>
    <dbReference type="NCBI Taxonomy" id="1173995"/>
    <lineage>
        <taxon>Bacteria</taxon>
        <taxon>Pseudomonadati</taxon>
        <taxon>Pseudomonadota</taxon>
        <taxon>Alphaproteobacteria</taxon>
        <taxon>Parvularculales</taxon>
        <taxon>Parvularculaceae</taxon>
        <taxon>Parvularcula</taxon>
    </lineage>
</organism>
<dbReference type="GO" id="GO:0016491">
    <property type="term" value="F:oxidoreductase activity"/>
    <property type="evidence" value="ECO:0007669"/>
    <property type="project" value="UniProtKB-KW"/>
</dbReference>
<sequence>MSTSVFETQIRHDPYERHDDMQPVLDEDAVARITRYGETRTVEAGEILFEIGDSQTEFILVLSGLVAIEVDGCDGTTTVVEHGRGGFTGEIDMFSNRKAVVRSVCREAGEIAYLGRDAFRRMLARNADLSETIIRAFILRRTGLIYTEQGDTILLGEDDLGETLALRSFLSRNGHPHKFVDPSDEPDFARRVMETFSLSKEDLPAVIWRMTEVLKRPSPHDVADLLGLSQPSCPRDVYDVAVIGVGPAGLAAAVNAAAEGMTVIAIEGTAPGGQAGTSSKIENYPAFPTGISGQALSSRMLLQAQKFGTDIITPRTVKAIACGARPYTLTLDDDQELHAHAIVIASGARWRKLGLDGEDRLENAGLYYGATPVEAALCEREEVVIVGGGNSSGQAAIFLSRKAHRVHILVRTENLAVSMSDYLIQRIEEAENIELHFCTEVIAVEGERHLEAMTWRDNKTGEEVEKDIRHLFVMIGAVPNTEWLDDCVLRDPKGFVLTGSDLPAAALVAREWDVPRMPYTGETSRPGLFAVGDVRSGSVKRVASAVGEGAISAQFLYKVVHEDD</sequence>
<dbReference type="SMART" id="SM00100">
    <property type="entry name" value="cNMP"/>
    <property type="match status" value="1"/>
</dbReference>
<keyword evidence="6" id="KW-1185">Reference proteome</keyword>
<dbReference type="RefSeq" id="WP_221400969.1">
    <property type="nucleotide sequence ID" value="NZ_JACHOB010000003.1"/>
</dbReference>
<evidence type="ECO:0000313" key="5">
    <source>
        <dbReference type="EMBL" id="MBB4659334.1"/>
    </source>
</evidence>
<protein>
    <recommendedName>
        <fullName evidence="1">Thioredoxin reductase</fullName>
    </recommendedName>
</protein>
<dbReference type="Pfam" id="PF00027">
    <property type="entry name" value="cNMP_binding"/>
    <property type="match status" value="1"/>
</dbReference>
<dbReference type="PRINTS" id="PR00368">
    <property type="entry name" value="FADPNR"/>
</dbReference>
<dbReference type="SUPFAM" id="SSF51206">
    <property type="entry name" value="cAMP-binding domain-like"/>
    <property type="match status" value="1"/>
</dbReference>
<comment type="caution">
    <text evidence="5">The sequence shown here is derived from an EMBL/GenBank/DDBJ whole genome shotgun (WGS) entry which is preliminary data.</text>
</comment>
<dbReference type="InterPro" id="IPR014710">
    <property type="entry name" value="RmlC-like_jellyroll"/>
</dbReference>
<dbReference type="PROSITE" id="PS50042">
    <property type="entry name" value="CNMP_BINDING_3"/>
    <property type="match status" value="1"/>
</dbReference>
<dbReference type="Pfam" id="PF07992">
    <property type="entry name" value="Pyr_redox_2"/>
    <property type="match status" value="1"/>
</dbReference>